<keyword evidence="4 8" id="KW-1003">Cell membrane</keyword>
<dbReference type="InterPro" id="IPR052017">
    <property type="entry name" value="TSUP"/>
</dbReference>
<dbReference type="PANTHER" id="PTHR30269:SF37">
    <property type="entry name" value="MEMBRANE TRANSPORTER PROTEIN"/>
    <property type="match status" value="1"/>
</dbReference>
<dbReference type="Proteomes" id="UP000245627">
    <property type="component" value="Unassembled WGS sequence"/>
</dbReference>
<evidence type="ECO:0000256" key="6">
    <source>
        <dbReference type="ARBA" id="ARBA00022989"/>
    </source>
</evidence>
<feature type="transmembrane region" description="Helical" evidence="8">
    <location>
        <begin position="221"/>
        <end position="240"/>
    </location>
</feature>
<keyword evidence="10" id="KW-1185">Reference proteome</keyword>
<reference evidence="9 10" key="1">
    <citation type="submission" date="2018-04" db="EMBL/GenBank/DDBJ databases">
        <title>Sphingobacterium cortibacter sp. nov.</title>
        <authorList>
            <person name="Li Y."/>
        </authorList>
    </citation>
    <scope>NUCLEOTIDE SEQUENCE [LARGE SCALE GENOMIC DNA]</scope>
    <source>
        <strain evidence="9 10">2c-3</strain>
    </source>
</reference>
<feature type="transmembrane region" description="Helical" evidence="8">
    <location>
        <begin position="126"/>
        <end position="150"/>
    </location>
</feature>
<evidence type="ECO:0000256" key="8">
    <source>
        <dbReference type="RuleBase" id="RU363041"/>
    </source>
</evidence>
<evidence type="ECO:0000256" key="2">
    <source>
        <dbReference type="ARBA" id="ARBA00009142"/>
    </source>
</evidence>
<feature type="transmembrane region" description="Helical" evidence="8">
    <location>
        <begin position="94"/>
        <end position="114"/>
    </location>
</feature>
<gene>
    <name evidence="9" type="ORF">DC487_06405</name>
</gene>
<evidence type="ECO:0000313" key="9">
    <source>
        <dbReference type="EMBL" id="PVH25570.1"/>
    </source>
</evidence>
<evidence type="ECO:0000256" key="3">
    <source>
        <dbReference type="ARBA" id="ARBA00022448"/>
    </source>
</evidence>
<dbReference type="AlphaFoldDB" id="A0A2T8HJM2"/>
<keyword evidence="7 8" id="KW-0472">Membrane</keyword>
<proteinExistence type="inferred from homology"/>
<organism evidence="9 10">
    <name type="scientific">Sphingobacterium corticibacter</name>
    <dbReference type="NCBI Taxonomy" id="2171749"/>
    <lineage>
        <taxon>Bacteria</taxon>
        <taxon>Pseudomonadati</taxon>
        <taxon>Bacteroidota</taxon>
        <taxon>Sphingobacteriia</taxon>
        <taxon>Sphingobacteriales</taxon>
        <taxon>Sphingobacteriaceae</taxon>
        <taxon>Sphingobacterium</taxon>
    </lineage>
</organism>
<dbReference type="OrthoDB" id="8421744at2"/>
<keyword evidence="6 8" id="KW-1133">Transmembrane helix</keyword>
<sequence>MYLIFLIIGVIITFILSVLSGGGASLLVMPIIAAFIGVQGVAPIMTIGIACSSVSKTFFFWKDIDWHLFKWLFPSTVIGSVLGARLLAEVPTDLLQVIIGLFLVSTVVQFKAPGKTEVEQKSSIKAWHFAPMGLVVSFLSGLIGGVGPLMNSAYLKYGMSKEALLGTRSANAILLHVTKIISYAALGLINGEIVKYGLIVGAASMVGVYFGRKLLGRISEYMFRMIVVSSMVLSGIYMLIKNKAYILSYLADVSV</sequence>
<evidence type="ECO:0000313" key="10">
    <source>
        <dbReference type="Proteomes" id="UP000245627"/>
    </source>
</evidence>
<dbReference type="InterPro" id="IPR002781">
    <property type="entry name" value="TM_pro_TauE-like"/>
</dbReference>
<accession>A0A2T8HJM2</accession>
<evidence type="ECO:0000256" key="7">
    <source>
        <dbReference type="ARBA" id="ARBA00023136"/>
    </source>
</evidence>
<evidence type="ECO:0000256" key="1">
    <source>
        <dbReference type="ARBA" id="ARBA00004651"/>
    </source>
</evidence>
<evidence type="ECO:0000256" key="5">
    <source>
        <dbReference type="ARBA" id="ARBA00022692"/>
    </source>
</evidence>
<protein>
    <recommendedName>
        <fullName evidence="8">Probable membrane transporter protein</fullName>
    </recommendedName>
</protein>
<dbReference type="GO" id="GO:0005886">
    <property type="term" value="C:plasma membrane"/>
    <property type="evidence" value="ECO:0007669"/>
    <property type="project" value="UniProtKB-SubCell"/>
</dbReference>
<evidence type="ECO:0000256" key="4">
    <source>
        <dbReference type="ARBA" id="ARBA00022475"/>
    </source>
</evidence>
<feature type="transmembrane region" description="Helical" evidence="8">
    <location>
        <begin position="71"/>
        <end position="88"/>
    </location>
</feature>
<keyword evidence="3" id="KW-0813">Transport</keyword>
<comment type="caution">
    <text evidence="9">The sequence shown here is derived from an EMBL/GenBank/DDBJ whole genome shotgun (WGS) entry which is preliminary data.</text>
</comment>
<dbReference type="PANTHER" id="PTHR30269">
    <property type="entry name" value="TRANSMEMBRANE PROTEIN YFCA"/>
    <property type="match status" value="1"/>
</dbReference>
<dbReference type="Pfam" id="PF01925">
    <property type="entry name" value="TauE"/>
    <property type="match status" value="1"/>
</dbReference>
<dbReference type="EMBL" id="QDKG01000002">
    <property type="protein sequence ID" value="PVH25570.1"/>
    <property type="molecule type" value="Genomic_DNA"/>
</dbReference>
<name>A0A2T8HJM2_9SPHI</name>
<comment type="subcellular location">
    <subcellularLocation>
        <location evidence="1 8">Cell membrane</location>
        <topology evidence="1 8">Multi-pass membrane protein</topology>
    </subcellularLocation>
</comment>
<keyword evidence="5 8" id="KW-0812">Transmembrane</keyword>
<feature type="transmembrane region" description="Helical" evidence="8">
    <location>
        <begin position="170"/>
        <end position="189"/>
    </location>
</feature>
<feature type="transmembrane region" description="Helical" evidence="8">
    <location>
        <begin position="31"/>
        <end position="51"/>
    </location>
</feature>
<feature type="transmembrane region" description="Helical" evidence="8">
    <location>
        <begin position="196"/>
        <end position="215"/>
    </location>
</feature>
<dbReference type="RefSeq" id="WP_116775143.1">
    <property type="nucleotide sequence ID" value="NZ_QDKG01000002.1"/>
</dbReference>
<comment type="similarity">
    <text evidence="2 8">Belongs to the 4-toluene sulfonate uptake permease (TSUP) (TC 2.A.102) family.</text>
</comment>